<evidence type="ECO:0008006" key="3">
    <source>
        <dbReference type="Google" id="ProtNLM"/>
    </source>
</evidence>
<gene>
    <name evidence="1" type="ORF">DKG74_04785</name>
</gene>
<dbReference type="Proteomes" id="UP000245461">
    <property type="component" value="Unassembled WGS sequence"/>
</dbReference>
<evidence type="ECO:0000313" key="2">
    <source>
        <dbReference type="Proteomes" id="UP000245461"/>
    </source>
</evidence>
<sequence length="79" mass="8729">MQAMSTVVFSTTRPAGRLLALIGRSLRDMIQDHEARRARRVARREVARLGATSGHLLTDIGLTATEANGPRQQADFPTW</sequence>
<accession>A0A317EDH4</accession>
<dbReference type="AlphaFoldDB" id="A0A317EDH4"/>
<protein>
    <recommendedName>
        <fullName evidence="3">DUF1127 domain-containing protein</fullName>
    </recommendedName>
</protein>
<organism evidence="1 2">
    <name type="scientific">Zavarzinia aquatilis</name>
    <dbReference type="NCBI Taxonomy" id="2211142"/>
    <lineage>
        <taxon>Bacteria</taxon>
        <taxon>Pseudomonadati</taxon>
        <taxon>Pseudomonadota</taxon>
        <taxon>Alphaproteobacteria</taxon>
        <taxon>Rhodospirillales</taxon>
        <taxon>Zavarziniaceae</taxon>
        <taxon>Zavarzinia</taxon>
    </lineage>
</organism>
<keyword evidence="2" id="KW-1185">Reference proteome</keyword>
<dbReference type="EMBL" id="QGLE01000002">
    <property type="protein sequence ID" value="PWR25087.1"/>
    <property type="molecule type" value="Genomic_DNA"/>
</dbReference>
<name>A0A317EDH4_9PROT</name>
<comment type="caution">
    <text evidence="1">The sequence shown here is derived from an EMBL/GenBank/DDBJ whole genome shotgun (WGS) entry which is preliminary data.</text>
</comment>
<reference evidence="1 2" key="1">
    <citation type="submission" date="2018-05" db="EMBL/GenBank/DDBJ databases">
        <title>Zavarzinia sp. HR-AS.</title>
        <authorList>
            <person name="Lee Y."/>
            <person name="Jeon C.O."/>
        </authorList>
    </citation>
    <scope>NUCLEOTIDE SEQUENCE [LARGE SCALE GENOMIC DNA]</scope>
    <source>
        <strain evidence="1 2">HR-AS</strain>
    </source>
</reference>
<evidence type="ECO:0000313" key="1">
    <source>
        <dbReference type="EMBL" id="PWR25087.1"/>
    </source>
</evidence>
<proteinExistence type="predicted"/>